<evidence type="ECO:0000313" key="13">
    <source>
        <dbReference type="EMBL" id="KAL3396517.1"/>
    </source>
</evidence>
<comment type="subcellular location">
    <subcellularLocation>
        <location evidence="1">Nucleus</location>
    </subcellularLocation>
</comment>
<dbReference type="GO" id="GO:0000122">
    <property type="term" value="P:negative regulation of transcription by RNA polymerase II"/>
    <property type="evidence" value="ECO:0007669"/>
    <property type="project" value="UniProtKB-ARBA"/>
</dbReference>
<evidence type="ECO:0000259" key="12">
    <source>
        <dbReference type="PROSITE" id="PS51843"/>
    </source>
</evidence>
<dbReference type="InterPro" id="IPR001723">
    <property type="entry name" value="Nuclear_hrmn_rcpt"/>
</dbReference>
<comment type="caution">
    <text evidence="13">The sequence shown here is derived from an EMBL/GenBank/DDBJ whole genome shotgun (WGS) entry which is preliminary data.</text>
</comment>
<dbReference type="EMBL" id="JBJJXI010000071">
    <property type="protein sequence ID" value="KAL3396517.1"/>
    <property type="molecule type" value="Genomic_DNA"/>
</dbReference>
<dbReference type="Pfam" id="PF00105">
    <property type="entry name" value="zf-C4"/>
    <property type="match status" value="1"/>
</dbReference>
<keyword evidence="2" id="KW-0479">Metal-binding</keyword>
<dbReference type="PRINTS" id="PR00398">
    <property type="entry name" value="STRDHORMONER"/>
</dbReference>
<dbReference type="AlphaFoldDB" id="A0ABD2WTX2"/>
<feature type="region of interest" description="Disordered" evidence="10">
    <location>
        <begin position="230"/>
        <end position="250"/>
    </location>
</feature>
<evidence type="ECO:0000256" key="3">
    <source>
        <dbReference type="ARBA" id="ARBA00022771"/>
    </source>
</evidence>
<dbReference type="Gene3D" id="3.30.50.10">
    <property type="entry name" value="Erythroid Transcription Factor GATA-1, subunit A"/>
    <property type="match status" value="1"/>
</dbReference>
<dbReference type="SMART" id="SM00399">
    <property type="entry name" value="ZnF_C4"/>
    <property type="match status" value="1"/>
</dbReference>
<accession>A0ABD2WTX2</accession>
<feature type="domain" description="Nuclear receptor" evidence="11">
    <location>
        <begin position="134"/>
        <end position="209"/>
    </location>
</feature>
<dbReference type="PROSITE" id="PS51030">
    <property type="entry name" value="NUCLEAR_REC_DBD_2"/>
    <property type="match status" value="1"/>
</dbReference>
<dbReference type="GO" id="GO:0008270">
    <property type="term" value="F:zinc ion binding"/>
    <property type="evidence" value="ECO:0007669"/>
    <property type="project" value="UniProtKB-KW"/>
</dbReference>
<evidence type="ECO:0000256" key="5">
    <source>
        <dbReference type="ARBA" id="ARBA00023015"/>
    </source>
</evidence>
<keyword evidence="3" id="KW-0863">Zinc-finger</keyword>
<dbReference type="InterPro" id="IPR050274">
    <property type="entry name" value="Nuclear_hormone_rcpt_NR2"/>
</dbReference>
<proteinExistence type="predicted"/>
<dbReference type="InterPro" id="IPR035500">
    <property type="entry name" value="NHR-like_dom_sf"/>
</dbReference>
<reference evidence="13 14" key="1">
    <citation type="journal article" date="2024" name="bioRxiv">
        <title>A reference genome for Trichogramma kaykai: A tiny desert-dwelling parasitoid wasp with competing sex-ratio distorters.</title>
        <authorList>
            <person name="Culotta J."/>
            <person name="Lindsey A.R."/>
        </authorList>
    </citation>
    <scope>NUCLEOTIDE SEQUENCE [LARGE SCALE GENOMIC DNA]</scope>
    <source>
        <strain evidence="13 14">KSX58</strain>
    </source>
</reference>
<protein>
    <recommendedName>
        <fullName evidence="15">Nuclear receptor domain-containing protein</fullName>
    </recommendedName>
</protein>
<keyword evidence="5" id="KW-0805">Transcription regulation</keyword>
<dbReference type="InterPro" id="IPR013088">
    <property type="entry name" value="Znf_NHR/GATA"/>
</dbReference>
<dbReference type="GO" id="GO:0032502">
    <property type="term" value="P:developmental process"/>
    <property type="evidence" value="ECO:0007669"/>
    <property type="project" value="UniProtKB-ARBA"/>
</dbReference>
<gene>
    <name evidence="13" type="ORF">TKK_009674</name>
</gene>
<name>A0ABD2WTX2_9HYME</name>
<keyword evidence="4" id="KW-0862">Zinc</keyword>
<keyword evidence="8" id="KW-0675">Receptor</keyword>
<dbReference type="SUPFAM" id="SSF57716">
    <property type="entry name" value="Glucocorticoid receptor-like (DNA-binding domain)"/>
    <property type="match status" value="1"/>
</dbReference>
<feature type="compositionally biased region" description="Low complexity" evidence="10">
    <location>
        <begin position="429"/>
        <end position="444"/>
    </location>
</feature>
<evidence type="ECO:0000256" key="4">
    <source>
        <dbReference type="ARBA" id="ARBA00022833"/>
    </source>
</evidence>
<evidence type="ECO:0000256" key="8">
    <source>
        <dbReference type="ARBA" id="ARBA00023170"/>
    </source>
</evidence>
<dbReference type="Gene3D" id="1.10.565.10">
    <property type="entry name" value="Retinoid X Receptor"/>
    <property type="match status" value="1"/>
</dbReference>
<dbReference type="GO" id="GO:0005634">
    <property type="term" value="C:nucleus"/>
    <property type="evidence" value="ECO:0007669"/>
    <property type="project" value="UniProtKB-SubCell"/>
</dbReference>
<dbReference type="PROSITE" id="PS51843">
    <property type="entry name" value="NR_LBD"/>
    <property type="match status" value="1"/>
</dbReference>
<feature type="region of interest" description="Disordered" evidence="10">
    <location>
        <begin position="429"/>
        <end position="448"/>
    </location>
</feature>
<evidence type="ECO:0000256" key="9">
    <source>
        <dbReference type="ARBA" id="ARBA00023242"/>
    </source>
</evidence>
<dbReference type="GO" id="GO:0003677">
    <property type="term" value="F:DNA binding"/>
    <property type="evidence" value="ECO:0007669"/>
    <property type="project" value="UniProtKB-KW"/>
</dbReference>
<keyword evidence="9" id="KW-0539">Nucleus</keyword>
<dbReference type="PROSITE" id="PS00031">
    <property type="entry name" value="NUCLEAR_REC_DBD_1"/>
    <property type="match status" value="1"/>
</dbReference>
<dbReference type="InterPro" id="IPR000536">
    <property type="entry name" value="Nucl_hrmn_rcpt_lig-bd"/>
</dbReference>
<keyword evidence="6" id="KW-0238">DNA-binding</keyword>
<dbReference type="PRINTS" id="PR00047">
    <property type="entry name" value="STROIDFINGER"/>
</dbReference>
<dbReference type="Proteomes" id="UP001627154">
    <property type="component" value="Unassembled WGS sequence"/>
</dbReference>
<organism evidence="13 14">
    <name type="scientific">Trichogramma kaykai</name>
    <dbReference type="NCBI Taxonomy" id="54128"/>
    <lineage>
        <taxon>Eukaryota</taxon>
        <taxon>Metazoa</taxon>
        <taxon>Ecdysozoa</taxon>
        <taxon>Arthropoda</taxon>
        <taxon>Hexapoda</taxon>
        <taxon>Insecta</taxon>
        <taxon>Pterygota</taxon>
        <taxon>Neoptera</taxon>
        <taxon>Endopterygota</taxon>
        <taxon>Hymenoptera</taxon>
        <taxon>Apocrita</taxon>
        <taxon>Proctotrupomorpha</taxon>
        <taxon>Chalcidoidea</taxon>
        <taxon>Trichogrammatidae</taxon>
        <taxon>Trichogramma</taxon>
    </lineage>
</organism>
<evidence type="ECO:0000256" key="7">
    <source>
        <dbReference type="ARBA" id="ARBA00023163"/>
    </source>
</evidence>
<evidence type="ECO:0000256" key="1">
    <source>
        <dbReference type="ARBA" id="ARBA00004123"/>
    </source>
</evidence>
<evidence type="ECO:0000313" key="14">
    <source>
        <dbReference type="Proteomes" id="UP001627154"/>
    </source>
</evidence>
<evidence type="ECO:0000256" key="6">
    <source>
        <dbReference type="ARBA" id="ARBA00023125"/>
    </source>
</evidence>
<dbReference type="FunFam" id="3.30.50.10:FF:000019">
    <property type="entry name" value="Nuclear receptor subfamily 2 group E member"/>
    <property type="match status" value="1"/>
</dbReference>
<evidence type="ECO:0000256" key="10">
    <source>
        <dbReference type="SAM" id="MobiDB-lite"/>
    </source>
</evidence>
<dbReference type="GO" id="GO:0003700">
    <property type="term" value="F:DNA-binding transcription factor activity"/>
    <property type="evidence" value="ECO:0007669"/>
    <property type="project" value="UniProtKB-ARBA"/>
</dbReference>
<sequence>MNIPSYLLNIISGYFQARVLLSTIYDTIQNLPRIVNIVIFADDIALAAVSKHLSQLENHFDAAAQVAREREREHGPRNGHPGRRHPALRLPCSSSSRKREKRHSARASERQCNVRDSSWRDSLYLLLDGRILVDVPCEVCADHSSGKHYGIYTCDGCAGFFKRSIRRGQGYSCKSRELCIVDRTHRNQCRACRLSKCLAAGMNKDSVQHERGPRNSTLRKQVALLYGSSPYDRSSSHPRRSSVPPAPPAPLPPTLAAPVALNLALPKPVVSEPLIPSSVATTPVLHNSRSSFYPVLDFSPKMSPSPPMLHQPLFRLPLILDTVNEQAARLIFNNVHFVRDINAQTKLCFEDQLTVLEASWRDLFLIGASQMYPLMDPAEMGGITPDLVVQCIRFRDIISEFHNLQLSSEQYSIVKAVVLYRAGLDYDSEISSSPSSNGSGSPLSTGRLKDPRQVARLKMDAESMLWANIRLTSPTLSEIKLSRIAYLIPLLQLVSRKSIEDFFFRKAIGDTRIEKVITDIYVRSLNQR</sequence>
<evidence type="ECO:0000256" key="2">
    <source>
        <dbReference type="ARBA" id="ARBA00022723"/>
    </source>
</evidence>
<dbReference type="InterPro" id="IPR001628">
    <property type="entry name" value="Znf_hrmn_rcpt"/>
</dbReference>
<feature type="compositionally biased region" description="Basic residues" evidence="10">
    <location>
        <begin position="96"/>
        <end position="105"/>
    </location>
</feature>
<evidence type="ECO:0008006" key="15">
    <source>
        <dbReference type="Google" id="ProtNLM"/>
    </source>
</evidence>
<keyword evidence="7" id="KW-0804">Transcription</keyword>
<dbReference type="PANTHER" id="PTHR24083">
    <property type="entry name" value="NUCLEAR HORMONE RECEPTOR"/>
    <property type="match status" value="1"/>
</dbReference>
<feature type="region of interest" description="Disordered" evidence="10">
    <location>
        <begin position="66"/>
        <end position="109"/>
    </location>
</feature>
<keyword evidence="14" id="KW-1185">Reference proteome</keyword>
<evidence type="ECO:0000259" key="11">
    <source>
        <dbReference type="PROSITE" id="PS51030"/>
    </source>
</evidence>
<feature type="compositionally biased region" description="Basic and acidic residues" evidence="10">
    <location>
        <begin position="67"/>
        <end position="76"/>
    </location>
</feature>
<dbReference type="SUPFAM" id="SSF48508">
    <property type="entry name" value="Nuclear receptor ligand-binding domain"/>
    <property type="match status" value="1"/>
</dbReference>
<feature type="domain" description="NR LBD" evidence="12">
    <location>
        <begin position="287"/>
        <end position="524"/>
    </location>
</feature>